<evidence type="ECO:0000256" key="4">
    <source>
        <dbReference type="ARBA" id="ARBA00022679"/>
    </source>
</evidence>
<evidence type="ECO:0000256" key="2">
    <source>
        <dbReference type="ARBA" id="ARBA00012438"/>
    </source>
</evidence>
<dbReference type="SMART" id="SM00388">
    <property type="entry name" value="HisKA"/>
    <property type="match status" value="1"/>
</dbReference>
<dbReference type="CDD" id="cd00082">
    <property type="entry name" value="HisKA"/>
    <property type="match status" value="1"/>
</dbReference>
<evidence type="ECO:0000313" key="10">
    <source>
        <dbReference type="EMBL" id="OEO28871.1"/>
    </source>
</evidence>
<organism evidence="10 11">
    <name type="scientific">Devosia insulae DS-56</name>
    <dbReference type="NCBI Taxonomy" id="1116389"/>
    <lineage>
        <taxon>Bacteria</taxon>
        <taxon>Pseudomonadati</taxon>
        <taxon>Pseudomonadota</taxon>
        <taxon>Alphaproteobacteria</taxon>
        <taxon>Hyphomicrobiales</taxon>
        <taxon>Devosiaceae</taxon>
        <taxon>Devosia</taxon>
    </lineage>
</organism>
<accession>A0A1E5XJW2</accession>
<evidence type="ECO:0000256" key="1">
    <source>
        <dbReference type="ARBA" id="ARBA00000085"/>
    </source>
</evidence>
<keyword evidence="11" id="KW-1185">Reference proteome</keyword>
<protein>
    <recommendedName>
        <fullName evidence="2">histidine kinase</fullName>
        <ecNumber evidence="2">2.7.13.3</ecNumber>
    </recommendedName>
</protein>
<dbReference type="InterPro" id="IPR036890">
    <property type="entry name" value="HATPase_C_sf"/>
</dbReference>
<keyword evidence="8" id="KW-1133">Transmembrane helix</keyword>
<dbReference type="EMBL" id="LAJE02000350">
    <property type="protein sequence ID" value="OEO28871.1"/>
    <property type="molecule type" value="Genomic_DNA"/>
</dbReference>
<dbReference type="Pfam" id="PF02518">
    <property type="entry name" value="HATPase_c"/>
    <property type="match status" value="1"/>
</dbReference>
<evidence type="ECO:0000256" key="6">
    <source>
        <dbReference type="ARBA" id="ARBA00023012"/>
    </source>
</evidence>
<evidence type="ECO:0000313" key="11">
    <source>
        <dbReference type="Proteomes" id="UP000095463"/>
    </source>
</evidence>
<dbReference type="PROSITE" id="PS50109">
    <property type="entry name" value="HIS_KIN"/>
    <property type="match status" value="1"/>
</dbReference>
<reference evidence="10 11" key="1">
    <citation type="journal article" date="2015" name="Genome Announc.">
        <title>Genome Assemblies of Three Soil-Associated Devosia species: D. insulae, D. limi, and D. soli.</title>
        <authorList>
            <person name="Hassan Y.I."/>
            <person name="Lepp D."/>
            <person name="Zhou T."/>
        </authorList>
    </citation>
    <scope>NUCLEOTIDE SEQUENCE [LARGE SCALE GENOMIC DNA]</scope>
    <source>
        <strain evidence="10 11">DS-56</strain>
    </source>
</reference>
<dbReference type="FunFam" id="1.10.287.130:FF:000001">
    <property type="entry name" value="Two-component sensor histidine kinase"/>
    <property type="match status" value="1"/>
</dbReference>
<evidence type="ECO:0000256" key="8">
    <source>
        <dbReference type="SAM" id="Phobius"/>
    </source>
</evidence>
<gene>
    <name evidence="10" type="ORF">VW23_002620</name>
</gene>
<evidence type="ECO:0000259" key="9">
    <source>
        <dbReference type="PROSITE" id="PS50109"/>
    </source>
</evidence>
<dbReference type="SUPFAM" id="SSF55874">
    <property type="entry name" value="ATPase domain of HSP90 chaperone/DNA topoisomerase II/histidine kinase"/>
    <property type="match status" value="1"/>
</dbReference>
<dbReference type="EC" id="2.7.13.3" evidence="2"/>
<dbReference type="InterPro" id="IPR004358">
    <property type="entry name" value="Sig_transdc_His_kin-like_C"/>
</dbReference>
<comment type="catalytic activity">
    <reaction evidence="1">
        <text>ATP + protein L-histidine = ADP + protein N-phospho-L-histidine.</text>
        <dbReference type="EC" id="2.7.13.3"/>
    </reaction>
</comment>
<evidence type="ECO:0000256" key="5">
    <source>
        <dbReference type="ARBA" id="ARBA00022777"/>
    </source>
</evidence>
<dbReference type="PANTHER" id="PTHR43711:SF1">
    <property type="entry name" value="HISTIDINE KINASE 1"/>
    <property type="match status" value="1"/>
</dbReference>
<sequence length="477" mass="51695">MTVRWRIVGLALASLVSIVAMTGVMAYGLWLADHFVQRIDAVHRRFEVIAELDGRANAYAKQVAGVLLLGRAEMPAVQRARIDMERTFARLSRATRDELTTLGGIAEMVPELEQLEDVRRMIELYHAIDASAARALAAARDGKADEATQLYGRDVAFRLANELQPLIDRALAEERNEVAAELKQVQQTQGTILVVAGILALLSLAVLSLLGVLLYRAVRRSGARLEAEIETRTSELRDANARLRAVDVRRTQFLADVSHELRTPLTVLRGEADVALRGQPKLDDLRQSLERIRGQSVDMSGLLDDLIAFARTDAESQQHLPADVRLDEIVAAAAEEAQVLAEPREVSVITELGDNGAHIDADFRRLKQALMIGLDNAVKHSPPGSRITVSSSRGAATATVAIADQGPGVSDEDQPRVFERFYRGHGEGALENQGLGIGLAIAKDIVERHGGTIRLDNGASGGAVLTLELPLAQGGAR</sequence>
<dbReference type="Gene3D" id="3.30.565.10">
    <property type="entry name" value="Histidine kinase-like ATPase, C-terminal domain"/>
    <property type="match status" value="1"/>
</dbReference>
<keyword evidence="5" id="KW-0418">Kinase</keyword>
<dbReference type="SUPFAM" id="SSF47384">
    <property type="entry name" value="Homodimeric domain of signal transducing histidine kinase"/>
    <property type="match status" value="1"/>
</dbReference>
<keyword evidence="7 8" id="KW-0472">Membrane</keyword>
<keyword evidence="6" id="KW-0902">Two-component regulatory system</keyword>
<proteinExistence type="predicted"/>
<dbReference type="InterPro" id="IPR005467">
    <property type="entry name" value="His_kinase_dom"/>
</dbReference>
<dbReference type="InterPro" id="IPR036097">
    <property type="entry name" value="HisK_dim/P_sf"/>
</dbReference>
<feature type="transmembrane region" description="Helical" evidence="8">
    <location>
        <begin position="192"/>
        <end position="215"/>
    </location>
</feature>
<dbReference type="InterPro" id="IPR050736">
    <property type="entry name" value="Sensor_HK_Regulatory"/>
</dbReference>
<keyword evidence="4" id="KW-0808">Transferase</keyword>
<evidence type="ECO:0000256" key="3">
    <source>
        <dbReference type="ARBA" id="ARBA00022553"/>
    </source>
</evidence>
<dbReference type="GO" id="GO:0000155">
    <property type="term" value="F:phosphorelay sensor kinase activity"/>
    <property type="evidence" value="ECO:0007669"/>
    <property type="project" value="InterPro"/>
</dbReference>
<dbReference type="PANTHER" id="PTHR43711">
    <property type="entry name" value="TWO-COMPONENT HISTIDINE KINASE"/>
    <property type="match status" value="1"/>
</dbReference>
<dbReference type="SMART" id="SM00387">
    <property type="entry name" value="HATPase_c"/>
    <property type="match status" value="1"/>
</dbReference>
<dbReference type="Proteomes" id="UP000095463">
    <property type="component" value="Unassembled WGS sequence"/>
</dbReference>
<dbReference type="PRINTS" id="PR00344">
    <property type="entry name" value="BCTRLSENSOR"/>
</dbReference>
<keyword evidence="8" id="KW-0812">Transmembrane</keyword>
<dbReference type="Pfam" id="PF00512">
    <property type="entry name" value="HisKA"/>
    <property type="match status" value="1"/>
</dbReference>
<comment type="caution">
    <text evidence="10">The sequence shown here is derived from an EMBL/GenBank/DDBJ whole genome shotgun (WGS) entry which is preliminary data.</text>
</comment>
<dbReference type="AlphaFoldDB" id="A0A1E5XJW2"/>
<feature type="domain" description="Histidine kinase" evidence="9">
    <location>
        <begin position="256"/>
        <end position="473"/>
    </location>
</feature>
<dbReference type="InterPro" id="IPR003661">
    <property type="entry name" value="HisK_dim/P_dom"/>
</dbReference>
<dbReference type="CDD" id="cd00075">
    <property type="entry name" value="HATPase"/>
    <property type="match status" value="1"/>
</dbReference>
<keyword evidence="3" id="KW-0597">Phosphoprotein</keyword>
<evidence type="ECO:0000256" key="7">
    <source>
        <dbReference type="ARBA" id="ARBA00023136"/>
    </source>
</evidence>
<dbReference type="OrthoDB" id="9809766at2"/>
<dbReference type="InterPro" id="IPR003594">
    <property type="entry name" value="HATPase_dom"/>
</dbReference>
<dbReference type="Gene3D" id="1.10.287.130">
    <property type="match status" value="1"/>
</dbReference>
<dbReference type="RefSeq" id="WP_069911839.1">
    <property type="nucleotide sequence ID" value="NZ_LAJE02000350.1"/>
</dbReference>
<dbReference type="FunFam" id="3.30.565.10:FF:000006">
    <property type="entry name" value="Sensor histidine kinase WalK"/>
    <property type="match status" value="1"/>
</dbReference>
<name>A0A1E5XJW2_9HYPH</name>